<protein>
    <submittedName>
        <fullName evidence="1">Uncharacterized protein</fullName>
    </submittedName>
</protein>
<reference evidence="1" key="1">
    <citation type="journal article" date="2020" name="Stud. Mycol.">
        <title>101 Dothideomycetes genomes: a test case for predicting lifestyles and emergence of pathogens.</title>
        <authorList>
            <person name="Haridas S."/>
            <person name="Albert R."/>
            <person name="Binder M."/>
            <person name="Bloem J."/>
            <person name="Labutti K."/>
            <person name="Salamov A."/>
            <person name="Andreopoulos B."/>
            <person name="Baker S."/>
            <person name="Barry K."/>
            <person name="Bills G."/>
            <person name="Bluhm B."/>
            <person name="Cannon C."/>
            <person name="Castanera R."/>
            <person name="Culley D."/>
            <person name="Daum C."/>
            <person name="Ezra D."/>
            <person name="Gonzalez J."/>
            <person name="Henrissat B."/>
            <person name="Kuo A."/>
            <person name="Liang C."/>
            <person name="Lipzen A."/>
            <person name="Lutzoni F."/>
            <person name="Magnuson J."/>
            <person name="Mondo S."/>
            <person name="Nolan M."/>
            <person name="Ohm R."/>
            <person name="Pangilinan J."/>
            <person name="Park H.-J."/>
            <person name="Ramirez L."/>
            <person name="Alfaro M."/>
            <person name="Sun H."/>
            <person name="Tritt A."/>
            <person name="Yoshinaga Y."/>
            <person name="Zwiers L.-H."/>
            <person name="Turgeon B."/>
            <person name="Goodwin S."/>
            <person name="Spatafora J."/>
            <person name="Crous P."/>
            <person name="Grigoriev I."/>
        </authorList>
    </citation>
    <scope>NUCLEOTIDE SEQUENCE</scope>
    <source>
        <strain evidence="1">CBS 675.92</strain>
    </source>
</reference>
<gene>
    <name evidence="1" type="ORF">CC80DRAFT_577609</name>
</gene>
<evidence type="ECO:0000313" key="1">
    <source>
        <dbReference type="EMBL" id="KAF1961282.1"/>
    </source>
</evidence>
<name>A0A6A5UBU8_9PLEO</name>
<evidence type="ECO:0000313" key="2">
    <source>
        <dbReference type="Proteomes" id="UP000800035"/>
    </source>
</evidence>
<dbReference type="OrthoDB" id="5229512at2759"/>
<organism evidence="1 2">
    <name type="scientific">Byssothecium circinans</name>
    <dbReference type="NCBI Taxonomy" id="147558"/>
    <lineage>
        <taxon>Eukaryota</taxon>
        <taxon>Fungi</taxon>
        <taxon>Dikarya</taxon>
        <taxon>Ascomycota</taxon>
        <taxon>Pezizomycotina</taxon>
        <taxon>Dothideomycetes</taxon>
        <taxon>Pleosporomycetidae</taxon>
        <taxon>Pleosporales</taxon>
        <taxon>Massarineae</taxon>
        <taxon>Massarinaceae</taxon>
        <taxon>Byssothecium</taxon>
    </lineage>
</organism>
<accession>A0A6A5UBU8</accession>
<sequence length="424" mass="48547">MASDTFQPLPFLNFPRKIRDQVYVELLCGFDPPFSIDRGAPAFDISWLLESANHKIDTAILRTSSQVHREAYAIMVKTNRFVQVKSRGGLPLRGILNMLRTPVVADGSHSEQFKGYTLAVTVATKKPVKLNAKSKWSLEPCTLMILARDLTRMCDTLTDADMIVKDFCTNLVLSMKMAPVLSEPRSRYKDSLTPFFTDETQEGLLQPFREKLRGVKNVRINGFVLKELAKSVQEEMALDASSDPERVLEDFRKLNERAKTLFRQQIFGQACVLWQEIVTDIEKVQCSGSWKGLVERGGTPFLERIAELYFNVGLNYMHVQLLGIQQNDPRILDKWVEDAFSCAKSAMKKDFWKKGFIWKPSNAQVGKFLYRQALFLRLRNRIDHIEDALKCIIHASQLLPDDAIVLKERQTILLWDARERGVDV</sequence>
<keyword evidence="2" id="KW-1185">Reference proteome</keyword>
<dbReference type="Proteomes" id="UP000800035">
    <property type="component" value="Unassembled WGS sequence"/>
</dbReference>
<dbReference type="EMBL" id="ML976981">
    <property type="protein sequence ID" value="KAF1961282.1"/>
    <property type="molecule type" value="Genomic_DNA"/>
</dbReference>
<dbReference type="AlphaFoldDB" id="A0A6A5UBU8"/>
<proteinExistence type="predicted"/>